<dbReference type="OrthoDB" id="9780160at2"/>
<comment type="caution">
    <text evidence="3">The sequence shown here is derived from an EMBL/GenBank/DDBJ whole genome shotgun (WGS) entry which is preliminary data.</text>
</comment>
<feature type="transmembrane region" description="Helical" evidence="2">
    <location>
        <begin position="143"/>
        <end position="163"/>
    </location>
</feature>
<dbReference type="PATRIC" id="fig|1125699.3.peg.2123"/>
<dbReference type="HOGENOM" id="CLU_012893_5_1_12"/>
<feature type="transmembrane region" description="Helical" evidence="2">
    <location>
        <begin position="400"/>
        <end position="424"/>
    </location>
</feature>
<dbReference type="Proteomes" id="UP000014541">
    <property type="component" value="Unassembled WGS sequence"/>
</dbReference>
<evidence type="ECO:0000313" key="4">
    <source>
        <dbReference type="Proteomes" id="UP000014541"/>
    </source>
</evidence>
<dbReference type="AlphaFoldDB" id="S3K0J4"/>
<keyword evidence="1" id="KW-0813">Transport</keyword>
<dbReference type="PANTHER" id="PTHR43298">
    <property type="entry name" value="MULTIDRUG RESISTANCE PROTEIN NORM-RELATED"/>
    <property type="match status" value="1"/>
</dbReference>
<feature type="transmembrane region" description="Helical" evidence="2">
    <location>
        <begin position="175"/>
        <end position="195"/>
    </location>
</feature>
<name>S3K0J4_TREMA</name>
<protein>
    <submittedName>
        <fullName evidence="3">MATE efflux family protein</fullName>
    </submittedName>
</protein>
<keyword evidence="2" id="KW-0812">Transmembrane</keyword>
<evidence type="ECO:0000313" key="3">
    <source>
        <dbReference type="EMBL" id="EPF31748.1"/>
    </source>
</evidence>
<evidence type="ECO:0000256" key="1">
    <source>
        <dbReference type="ARBA" id="ARBA00022448"/>
    </source>
</evidence>
<accession>S3K0J4</accession>
<keyword evidence="4" id="KW-1185">Reference proteome</keyword>
<proteinExistence type="predicted"/>
<organism evidence="3 4">
    <name type="scientific">Treponema maltophilum ATCC 51939</name>
    <dbReference type="NCBI Taxonomy" id="1125699"/>
    <lineage>
        <taxon>Bacteria</taxon>
        <taxon>Pseudomonadati</taxon>
        <taxon>Spirochaetota</taxon>
        <taxon>Spirochaetia</taxon>
        <taxon>Spirochaetales</taxon>
        <taxon>Treponemataceae</taxon>
        <taxon>Treponema</taxon>
    </lineage>
</organism>
<dbReference type="STRING" id="1125699.HMPREF9194_02100"/>
<feature type="transmembrane region" description="Helical" evidence="2">
    <location>
        <begin position="61"/>
        <end position="81"/>
    </location>
</feature>
<dbReference type="GO" id="GO:0015297">
    <property type="term" value="F:antiporter activity"/>
    <property type="evidence" value="ECO:0007669"/>
    <property type="project" value="InterPro"/>
</dbReference>
<dbReference type="Pfam" id="PF01554">
    <property type="entry name" value="MatE"/>
    <property type="match status" value="1"/>
</dbReference>
<feature type="transmembrane region" description="Helical" evidence="2">
    <location>
        <begin position="297"/>
        <end position="319"/>
    </location>
</feature>
<sequence length="468" mass="51330">MTGSLLKKKDYLGPLSFYRVALSLALPVMAQNLIQSMVSLIDNFMVAGLGDIKMSGVNIAGQINFVFYVLLTTLCASGGIFMSQYNGAKDAAGMRQAFRFKIIITLAASIAYTIFCLANPKPVLALMVRGNRQSAEIVEQACIYMKTAAFTWIPIAIAVSIGSSMREIGRVRQPLVVSAIATFINTFFNWVFIYGNLGAPRLEVKGAAIATIIARASEALIFLIYIRKTKPPFFSYLRELFRVRFGFFVNVLSKSGMILVSEMSWVLTESVVTALYNSRGGAEIVSGMSAGFTVANLFFICFYGINASIGVIMGGTLGSNQLEKAKVQKTWLLNGAFLFGLSMGILGCFTTFLIPFVFLHLSEAARHVTRNMVFLNACYMPIWAYLNAQFTVSRTGGDVLMGAVTDGFVNFALVLPGIFLLTYFTSFGPVALYGIIKLTDFVKMTIAALWLKRELWVKNLAVQSEGEK</sequence>
<dbReference type="GO" id="GO:0005886">
    <property type="term" value="C:plasma membrane"/>
    <property type="evidence" value="ECO:0007669"/>
    <property type="project" value="TreeGrafter"/>
</dbReference>
<dbReference type="InterPro" id="IPR002528">
    <property type="entry name" value="MATE_fam"/>
</dbReference>
<feature type="transmembrane region" description="Helical" evidence="2">
    <location>
        <begin position="371"/>
        <end position="388"/>
    </location>
</feature>
<dbReference type="eggNOG" id="COG0534">
    <property type="taxonomic scope" value="Bacteria"/>
</dbReference>
<reference evidence="3 4" key="1">
    <citation type="submission" date="2013-04" db="EMBL/GenBank/DDBJ databases">
        <title>The Genome Sequence of Treponema maltophilum ATCC 51939.</title>
        <authorList>
            <consortium name="The Broad Institute Genomics Platform"/>
            <person name="Earl A."/>
            <person name="Ward D."/>
            <person name="Feldgarden M."/>
            <person name="Gevers D."/>
            <person name="Leonetti C."/>
            <person name="Blanton J.M."/>
            <person name="Dewhirst F.E."/>
            <person name="Izard J."/>
            <person name="Walker B."/>
            <person name="Young S."/>
            <person name="Zeng Q."/>
            <person name="Gargeya S."/>
            <person name="Fitzgerald M."/>
            <person name="Haas B."/>
            <person name="Abouelleil A."/>
            <person name="Allen A.W."/>
            <person name="Alvarado L."/>
            <person name="Arachchi H.M."/>
            <person name="Berlin A.M."/>
            <person name="Chapman S.B."/>
            <person name="Gainer-Dewar J."/>
            <person name="Goldberg J."/>
            <person name="Griggs A."/>
            <person name="Gujja S."/>
            <person name="Hansen M."/>
            <person name="Howarth C."/>
            <person name="Imamovic A."/>
            <person name="Ireland A."/>
            <person name="Larimer J."/>
            <person name="McCowan C."/>
            <person name="Murphy C."/>
            <person name="Pearson M."/>
            <person name="Poon T.W."/>
            <person name="Priest M."/>
            <person name="Roberts A."/>
            <person name="Saif S."/>
            <person name="Shea T."/>
            <person name="Sisk P."/>
            <person name="Sykes S."/>
            <person name="Wortman J."/>
            <person name="Nusbaum C."/>
            <person name="Birren B."/>
        </authorList>
    </citation>
    <scope>NUCLEOTIDE SEQUENCE [LARGE SCALE GENOMIC DNA]</scope>
    <source>
        <strain evidence="3 4">ATCC 51939</strain>
    </source>
</reference>
<dbReference type="EMBL" id="ATFF01000006">
    <property type="protein sequence ID" value="EPF31748.1"/>
    <property type="molecule type" value="Genomic_DNA"/>
</dbReference>
<feature type="transmembrane region" description="Helical" evidence="2">
    <location>
        <begin position="331"/>
        <end position="359"/>
    </location>
</feature>
<keyword evidence="2" id="KW-0472">Membrane</keyword>
<keyword evidence="2" id="KW-1133">Transmembrane helix</keyword>
<evidence type="ECO:0000256" key="2">
    <source>
        <dbReference type="SAM" id="Phobius"/>
    </source>
</evidence>
<dbReference type="RefSeq" id="WP_016526357.1">
    <property type="nucleotide sequence ID" value="NZ_KE332518.1"/>
</dbReference>
<feature type="transmembrane region" description="Helical" evidence="2">
    <location>
        <begin position="207"/>
        <end position="226"/>
    </location>
</feature>
<dbReference type="GO" id="GO:0042910">
    <property type="term" value="F:xenobiotic transmembrane transporter activity"/>
    <property type="evidence" value="ECO:0007669"/>
    <property type="project" value="InterPro"/>
</dbReference>
<dbReference type="InterPro" id="IPR050222">
    <property type="entry name" value="MATE_MdtK"/>
</dbReference>
<dbReference type="PANTHER" id="PTHR43298:SF2">
    <property type="entry name" value="FMN_FAD EXPORTER YEEO-RELATED"/>
    <property type="match status" value="1"/>
</dbReference>
<feature type="transmembrane region" description="Helical" evidence="2">
    <location>
        <begin position="102"/>
        <end position="123"/>
    </location>
</feature>
<feature type="transmembrane region" description="Helical" evidence="2">
    <location>
        <begin position="20"/>
        <end position="41"/>
    </location>
</feature>
<gene>
    <name evidence="3" type="ORF">HMPREF9194_02100</name>
</gene>